<feature type="signal peptide" evidence="1">
    <location>
        <begin position="1"/>
        <end position="20"/>
    </location>
</feature>
<dbReference type="EMBL" id="VTXP01000015">
    <property type="protein sequence ID" value="NOJ25287.1"/>
    <property type="molecule type" value="Genomic_DNA"/>
</dbReference>
<gene>
    <name evidence="2" type="ORF">F0238_21410</name>
</gene>
<evidence type="ECO:0000256" key="1">
    <source>
        <dbReference type="SAM" id="SignalP"/>
    </source>
</evidence>
<evidence type="ECO:0008006" key="4">
    <source>
        <dbReference type="Google" id="ProtNLM"/>
    </source>
</evidence>
<protein>
    <recommendedName>
        <fullName evidence="4">Conjugal transfer protein TraW</fullName>
    </recommendedName>
</protein>
<evidence type="ECO:0000313" key="2">
    <source>
        <dbReference type="EMBL" id="NOJ25287.1"/>
    </source>
</evidence>
<evidence type="ECO:0000313" key="3">
    <source>
        <dbReference type="Proteomes" id="UP000576645"/>
    </source>
</evidence>
<dbReference type="RefSeq" id="WP_171353785.1">
    <property type="nucleotide sequence ID" value="NZ_VTXP01000015.1"/>
</dbReference>
<keyword evidence="1" id="KW-0732">Signal</keyword>
<dbReference type="AlphaFoldDB" id="A0AAP6ZPZ4"/>
<sequence>MVKAWPLTLLILCISNAALANGDFASNIARSKQDAIAAGQAALDTGFIDGLIGMNQDISSRSMPMPEQVREEKPLAPKHGQMYYVLITDAMGDDELKILFNSLAHRKDVVFVVRGLLPTEKTITDVGVRIIKLVRDLPQTPNVALDPRPFQEVNAEFAPQILMYNDGELAVSAQGLANPNYLLDKFNVGERGDLGNFGSVVKITERDITEVLKERFMKLDKEQLVADAKDRYWDRVEFLNMPTATESTLREFTPELIIEQDIVTPDGKVIALAGQTYNTLKLMPFTLRLVVFDATNPQQLEFVKTLPSTHLRTKFITTKFDRTLKWDAVKYVESQLNAPVYQLQSEIMNAFDIRVVPSVVTADNQRKVFLISEHQLSD</sequence>
<dbReference type="Proteomes" id="UP000576645">
    <property type="component" value="Unassembled WGS sequence"/>
</dbReference>
<feature type="chain" id="PRO_5042872810" description="Conjugal transfer protein TraW" evidence="1">
    <location>
        <begin position="21"/>
        <end position="378"/>
    </location>
</feature>
<proteinExistence type="predicted"/>
<accession>A0AAP6ZPZ4</accession>
<organism evidence="2 3">
    <name type="scientific">Vibrio coralliilyticus</name>
    <dbReference type="NCBI Taxonomy" id="190893"/>
    <lineage>
        <taxon>Bacteria</taxon>
        <taxon>Pseudomonadati</taxon>
        <taxon>Pseudomonadota</taxon>
        <taxon>Gammaproteobacteria</taxon>
        <taxon>Vibrionales</taxon>
        <taxon>Vibrionaceae</taxon>
        <taxon>Vibrio</taxon>
    </lineage>
</organism>
<reference evidence="2 3" key="1">
    <citation type="submission" date="2019-09" db="EMBL/GenBank/DDBJ databases">
        <title>Draft genome sequencing and comparative genomics of hatchery-associated Vibrios.</title>
        <authorList>
            <person name="Kehlet-Delgado H."/>
            <person name="Mueller R.S."/>
        </authorList>
    </citation>
    <scope>NUCLEOTIDE SEQUENCE [LARGE SCALE GENOMIC DNA]</scope>
    <source>
        <strain evidence="2 3">09-121-3</strain>
    </source>
</reference>
<name>A0AAP6ZPZ4_9VIBR</name>
<comment type="caution">
    <text evidence="2">The sequence shown here is derived from an EMBL/GenBank/DDBJ whole genome shotgun (WGS) entry which is preliminary data.</text>
</comment>